<dbReference type="Pfam" id="PF22486">
    <property type="entry name" value="MATH_2"/>
    <property type="match status" value="3"/>
</dbReference>
<dbReference type="PROSITE" id="PS50097">
    <property type="entry name" value="BTB"/>
    <property type="match status" value="1"/>
</dbReference>
<dbReference type="InterPro" id="IPR000210">
    <property type="entry name" value="BTB/POZ_dom"/>
</dbReference>
<dbReference type="Proteomes" id="UP001620626">
    <property type="component" value="Unassembled WGS sequence"/>
</dbReference>
<feature type="domain" description="MATH" evidence="2">
    <location>
        <begin position="454"/>
        <end position="587"/>
    </location>
</feature>
<evidence type="ECO:0008006" key="5">
    <source>
        <dbReference type="Google" id="ProtNLM"/>
    </source>
</evidence>
<protein>
    <recommendedName>
        <fullName evidence="5">BTB/POZ domain-containing protein</fullName>
    </recommendedName>
</protein>
<keyword evidence="4" id="KW-1185">Reference proteome</keyword>
<proteinExistence type="predicted"/>
<dbReference type="Pfam" id="PF00651">
    <property type="entry name" value="BTB"/>
    <property type="match status" value="1"/>
</dbReference>
<dbReference type="AlphaFoldDB" id="A0ABD2KJ73"/>
<dbReference type="SMART" id="SM00225">
    <property type="entry name" value="BTB"/>
    <property type="match status" value="1"/>
</dbReference>
<dbReference type="PANTHER" id="PTHR45774:SF3">
    <property type="entry name" value="BTB (POZ) DOMAIN-CONTAINING 2B-RELATED"/>
    <property type="match status" value="1"/>
</dbReference>
<evidence type="ECO:0000313" key="4">
    <source>
        <dbReference type="Proteomes" id="UP001620626"/>
    </source>
</evidence>
<feature type="domain" description="MATH" evidence="2">
    <location>
        <begin position="607"/>
        <end position="739"/>
    </location>
</feature>
<dbReference type="EMBL" id="JBICBT010000748">
    <property type="protein sequence ID" value="KAL3102833.1"/>
    <property type="molecule type" value="Genomic_DNA"/>
</dbReference>
<dbReference type="InterPro" id="IPR002083">
    <property type="entry name" value="MATH/TRAF_dom"/>
</dbReference>
<dbReference type="InterPro" id="IPR011333">
    <property type="entry name" value="SKP1/BTB/POZ_sf"/>
</dbReference>
<dbReference type="PANTHER" id="PTHR45774">
    <property type="entry name" value="BTB/POZ DOMAIN-CONTAINING"/>
    <property type="match status" value="1"/>
</dbReference>
<organism evidence="3 4">
    <name type="scientific">Heterodera trifolii</name>
    <dbReference type="NCBI Taxonomy" id="157864"/>
    <lineage>
        <taxon>Eukaryota</taxon>
        <taxon>Metazoa</taxon>
        <taxon>Ecdysozoa</taxon>
        <taxon>Nematoda</taxon>
        <taxon>Chromadorea</taxon>
        <taxon>Rhabditida</taxon>
        <taxon>Tylenchina</taxon>
        <taxon>Tylenchomorpha</taxon>
        <taxon>Tylenchoidea</taxon>
        <taxon>Heteroderidae</taxon>
        <taxon>Heteroderinae</taxon>
        <taxon>Heterodera</taxon>
    </lineage>
</organism>
<gene>
    <name evidence="3" type="ORF">niasHT_027731</name>
</gene>
<feature type="domain" description="MATH" evidence="2">
    <location>
        <begin position="300"/>
        <end position="434"/>
    </location>
</feature>
<sequence>MNSSIMSSPSKQGNSNERMKHLLSSGEDADVHFLVGDGDGKELLPAHKLILKHASDVFEAMFRFDSKEPKTENASVQSAVEVPDVEPAAFRVMLSFIYADDLSALDGENAMAVLYAAKKYGIDRLVNECLQIPIPKLSNVFLAFAQARLFEFEDFACQCLRFICQNARQLFESVEFLQIDQKLLCEIFDCDQLVISSDFEIWKTALRWSDWKCLQNAIECSAENRRAALGPALFKIRFPLIPSDAFVKQIVPSGVLSNDEFVGVFQFHCHPNFCGVPGLYPLKFLTQTRISDWNISMGNRGTVTLEIEKFSEFAREEVGNERSSETEVFIKGIPWKISAETEIDEKSNEKWLGFYLWCTTPTTENGKWNCKCSATFRIVSLKSGTENSIGKLYDRVFNNERAIWGFENFIAFAELLDPCKGFHDKNEDKVTLAIDIFVEEENREKFDLNPNKSNGTIEMEIDKLSEYSREIIGSERSSETVFVKGIPWKMSVETEIDGESKEKWLKFYLWCTAPTAESENWSCKCSATFRIVSLKSGTENSIVKFFDRVFNNERTIWGFENFTTIAELMDPSKGFYDKGGDKVTFAIDVCVEEENEEKFDPNPNKSNGTIEMEIDKLSEFAREIRGSERSSEILFVKGIPWKISARIMSKKNDKTNKWLGFALECSPQKDSNWSCECSATVRILSQKSGTDGLTQKIDAKRFFSAKEYLGFRTLIPFVNLMGPSSALYDKDGDKVTLAIDFTVEEKKGTKRKLADD</sequence>
<evidence type="ECO:0000259" key="1">
    <source>
        <dbReference type="PROSITE" id="PS50097"/>
    </source>
</evidence>
<dbReference type="InterPro" id="IPR011705">
    <property type="entry name" value="BACK"/>
</dbReference>
<dbReference type="SUPFAM" id="SSF49599">
    <property type="entry name" value="TRAF domain-like"/>
    <property type="match status" value="3"/>
</dbReference>
<reference evidence="3 4" key="1">
    <citation type="submission" date="2024-10" db="EMBL/GenBank/DDBJ databases">
        <authorList>
            <person name="Kim D."/>
        </authorList>
    </citation>
    <scope>NUCLEOTIDE SEQUENCE [LARGE SCALE GENOMIC DNA]</scope>
    <source>
        <strain evidence="3">BH-2024</strain>
    </source>
</reference>
<dbReference type="InterPro" id="IPR008974">
    <property type="entry name" value="TRAF-like"/>
</dbReference>
<evidence type="ECO:0000313" key="3">
    <source>
        <dbReference type="EMBL" id="KAL3102833.1"/>
    </source>
</evidence>
<dbReference type="SMART" id="SM00875">
    <property type="entry name" value="BACK"/>
    <property type="match status" value="1"/>
</dbReference>
<evidence type="ECO:0000259" key="2">
    <source>
        <dbReference type="PROSITE" id="PS50144"/>
    </source>
</evidence>
<comment type="caution">
    <text evidence="3">The sequence shown here is derived from an EMBL/GenBank/DDBJ whole genome shotgun (WGS) entry which is preliminary data.</text>
</comment>
<dbReference type="Gene3D" id="1.25.40.420">
    <property type="match status" value="1"/>
</dbReference>
<accession>A0ABD2KJ73</accession>
<name>A0ABD2KJ73_9BILA</name>
<feature type="domain" description="BTB" evidence="1">
    <location>
        <begin position="29"/>
        <end position="106"/>
    </location>
</feature>
<dbReference type="Gene3D" id="3.30.710.10">
    <property type="entry name" value="Potassium Channel Kv1.1, Chain A"/>
    <property type="match status" value="1"/>
</dbReference>
<dbReference type="PROSITE" id="PS50144">
    <property type="entry name" value="MATH"/>
    <property type="match status" value="3"/>
</dbReference>
<dbReference type="Pfam" id="PF07707">
    <property type="entry name" value="BACK"/>
    <property type="match status" value="1"/>
</dbReference>
<dbReference type="SUPFAM" id="SSF54695">
    <property type="entry name" value="POZ domain"/>
    <property type="match status" value="1"/>
</dbReference>
<dbReference type="SMART" id="SM00061">
    <property type="entry name" value="MATH"/>
    <property type="match status" value="3"/>
</dbReference>
<dbReference type="Gene3D" id="2.60.210.10">
    <property type="entry name" value="Apoptosis, Tumor Necrosis Factor Receptor Associated Protein 2, Chain A"/>
    <property type="match status" value="3"/>
</dbReference>